<dbReference type="OrthoDB" id="7249278at2"/>
<evidence type="ECO:0000256" key="1">
    <source>
        <dbReference type="SAM" id="Phobius"/>
    </source>
</evidence>
<proteinExistence type="predicted"/>
<feature type="transmembrane region" description="Helical" evidence="1">
    <location>
        <begin position="282"/>
        <end position="298"/>
    </location>
</feature>
<keyword evidence="1" id="KW-1133">Transmembrane helix</keyword>
<feature type="transmembrane region" description="Helical" evidence="1">
    <location>
        <begin position="95"/>
        <end position="114"/>
    </location>
</feature>
<feature type="transmembrane region" description="Helical" evidence="1">
    <location>
        <begin position="14"/>
        <end position="34"/>
    </location>
</feature>
<evidence type="ECO:0000313" key="2">
    <source>
        <dbReference type="EMBL" id="GAN54208.1"/>
    </source>
</evidence>
<dbReference type="AlphaFoldDB" id="A0A0D6MLL6"/>
<comment type="caution">
    <text evidence="2">The sequence shown here is derived from an EMBL/GenBank/DDBJ whole genome shotgun (WGS) entry which is preliminary data.</text>
</comment>
<sequence>MVTRPAAPGHLLKLLARGAVAGMAVIVLCSYARLLPAGHWQGDEFGMLHAIQRVGIRYPFDRMVGAEVTGRSPRPLSEILDWAYMRTAMVVGRPLIPEILGLLWFIAVVLAVAIPALRRDGRGVATGLTLLALALMLREPGEAFYWPVGACAYVPMIGAVIGATVLLRGPLRSSSDLWRLAALQIVAACSNEIGATVALAWSGLATALTWRRPVARLPLIVPGIVGAVICGLTWFGRMQDASEVWAHTPYANATGASLLGALPILGRIFLNGPALVSGLAPNMWIGSAMLLAGVVLFARGSDNPAPDRRLAFAWGGAMILGAWLSIAAALRAFGMYCCQRHTTVQETLVLLSVATLAGLLPLALSRTRAVLLACGMAFLLNVRADGLRQSAAAIPAIEQVRAQNWAALKSPGSTVRFIASHGTPVANGNGLHEGIFHRGDPSTPWDAQAILNGFGKDMVTVVVP</sequence>
<evidence type="ECO:0008006" key="4">
    <source>
        <dbReference type="Google" id="ProtNLM"/>
    </source>
</evidence>
<organism evidence="2 3">
    <name type="scientific">Tanticharoenia sakaeratensis NBRC 103193</name>
    <dbReference type="NCBI Taxonomy" id="1231623"/>
    <lineage>
        <taxon>Bacteria</taxon>
        <taxon>Pseudomonadati</taxon>
        <taxon>Pseudomonadota</taxon>
        <taxon>Alphaproteobacteria</taxon>
        <taxon>Acetobacterales</taxon>
        <taxon>Acetobacteraceae</taxon>
        <taxon>Tanticharoenia</taxon>
    </lineage>
</organism>
<protein>
    <recommendedName>
        <fullName evidence="4">Glycosyltransferase RgtA/B/C/D-like domain-containing protein</fullName>
    </recommendedName>
</protein>
<keyword evidence="1" id="KW-0472">Membrane</keyword>
<feature type="transmembrane region" description="Helical" evidence="1">
    <location>
        <begin position="180"/>
        <end position="202"/>
    </location>
</feature>
<keyword evidence="3" id="KW-1185">Reference proteome</keyword>
<gene>
    <name evidence="2" type="ORF">Tasa_017_091</name>
</gene>
<keyword evidence="1" id="KW-0812">Transmembrane</keyword>
<feature type="transmembrane region" description="Helical" evidence="1">
    <location>
        <begin position="248"/>
        <end position="270"/>
    </location>
</feature>
<dbReference type="EMBL" id="BALE01000017">
    <property type="protein sequence ID" value="GAN54208.1"/>
    <property type="molecule type" value="Genomic_DNA"/>
</dbReference>
<dbReference type="Proteomes" id="UP000032679">
    <property type="component" value="Unassembled WGS sequence"/>
</dbReference>
<feature type="transmembrane region" description="Helical" evidence="1">
    <location>
        <begin position="353"/>
        <end position="380"/>
    </location>
</feature>
<feature type="transmembrane region" description="Helical" evidence="1">
    <location>
        <begin position="310"/>
        <end position="333"/>
    </location>
</feature>
<reference evidence="2 3" key="1">
    <citation type="submission" date="2012-10" db="EMBL/GenBank/DDBJ databases">
        <title>Genome sequencing of Tanticharoenia sakaeratensis NBRC 103193.</title>
        <authorList>
            <person name="Azuma Y."/>
            <person name="Hadano H."/>
            <person name="Hirakawa H."/>
            <person name="Matsushita K."/>
        </authorList>
    </citation>
    <scope>NUCLEOTIDE SEQUENCE [LARGE SCALE GENOMIC DNA]</scope>
    <source>
        <strain evidence="2 3">NBRC 103193</strain>
    </source>
</reference>
<dbReference type="STRING" id="1231623.Tasa_017_091"/>
<feature type="transmembrane region" description="Helical" evidence="1">
    <location>
        <begin position="214"/>
        <end position="236"/>
    </location>
</feature>
<accession>A0A0D6MLL6</accession>
<dbReference type="RefSeq" id="WP_048848744.1">
    <property type="nucleotide sequence ID" value="NZ_BALE01000017.1"/>
</dbReference>
<name>A0A0D6MLL6_9PROT</name>
<evidence type="ECO:0000313" key="3">
    <source>
        <dbReference type="Proteomes" id="UP000032679"/>
    </source>
</evidence>
<feature type="transmembrane region" description="Helical" evidence="1">
    <location>
        <begin position="144"/>
        <end position="168"/>
    </location>
</feature>